<keyword evidence="5" id="KW-0496">Mitochondrion</keyword>
<organism evidence="5">
    <name type="scientific">Monsonia emarginata</name>
    <dbReference type="NCBI Taxonomy" id="28966"/>
    <lineage>
        <taxon>Eukaryota</taxon>
        <taxon>Viridiplantae</taxon>
        <taxon>Streptophyta</taxon>
        <taxon>Embryophyta</taxon>
        <taxon>Tracheophyta</taxon>
        <taxon>Spermatophyta</taxon>
        <taxon>Magnoliopsida</taxon>
        <taxon>eudicotyledons</taxon>
        <taxon>Gunneridae</taxon>
        <taxon>Pentapetalae</taxon>
        <taxon>rosids</taxon>
        <taxon>malvids</taxon>
        <taxon>Geraniales</taxon>
        <taxon>Geraniaceae</taxon>
        <taxon>Monsonia</taxon>
    </lineage>
</organism>
<dbReference type="HAMAP" id="MF_00403_B">
    <property type="entry name" value="Ribosomal_uS12_B"/>
    <property type="match status" value="1"/>
</dbReference>
<dbReference type="Pfam" id="PF00164">
    <property type="entry name" value="Ribosom_S12_S23"/>
    <property type="match status" value="1"/>
</dbReference>
<dbReference type="GO" id="GO:0006412">
    <property type="term" value="P:translation"/>
    <property type="evidence" value="ECO:0007669"/>
    <property type="project" value="InterPro"/>
</dbReference>
<sequence>MAISRLAALKDASMSNSGFRLLASRWTSSIAKASSAPNPSPPLSLLDLSPENQNPSLPSVGHRLVDSIFSNQSQIGPKPHTGLAENLVLANPSLRFVLGSDQNRLESIRKQMGMLDISAEQMGLANAGKVFDEMPKPAGNGNFQEESGDGVYCMPTFNQLISHERKPKKRSKRTRALDNCPQKAGVCVRVFTRAPKKPNSAVRKVAKVRLSNGKDIFSYIPGEGHNLQEHSIVLVRGGRVPDLPGVKFHCIRGVKDLMGIANRRQGRSKYGTDKPKSG</sequence>
<accession>A0A0G2YJ80</accession>
<feature type="region of interest" description="Disordered" evidence="4">
    <location>
        <begin position="32"/>
        <end position="55"/>
    </location>
</feature>
<keyword evidence="3" id="KW-0687">Ribonucleoprotein</keyword>
<dbReference type="InterPro" id="IPR012340">
    <property type="entry name" value="NA-bd_OB-fold"/>
</dbReference>
<protein>
    <submittedName>
        <fullName evidence="5">Ribosomal protein S12</fullName>
    </submittedName>
</protein>
<evidence type="ECO:0000256" key="2">
    <source>
        <dbReference type="ARBA" id="ARBA00022980"/>
    </source>
</evidence>
<evidence type="ECO:0000313" key="5">
    <source>
        <dbReference type="EMBL" id="AKI85096.1"/>
    </source>
</evidence>
<name>A0A0G2YJ80_9ROSI</name>
<dbReference type="Gene3D" id="2.40.50.140">
    <property type="entry name" value="Nucleic acid-binding proteins"/>
    <property type="match status" value="1"/>
</dbReference>
<evidence type="ECO:0000256" key="3">
    <source>
        <dbReference type="ARBA" id="ARBA00023274"/>
    </source>
</evidence>
<dbReference type="FunFam" id="2.40.50.140:FF:000099">
    <property type="entry name" value="Ribosomal protein S12, mitochondrial"/>
    <property type="match status" value="1"/>
</dbReference>
<evidence type="ECO:0000256" key="1">
    <source>
        <dbReference type="ARBA" id="ARBA00005657"/>
    </source>
</evidence>
<dbReference type="PROSITE" id="PS00055">
    <property type="entry name" value="RIBOSOMAL_S12"/>
    <property type="match status" value="1"/>
</dbReference>
<evidence type="ECO:0000256" key="4">
    <source>
        <dbReference type="SAM" id="MobiDB-lite"/>
    </source>
</evidence>
<comment type="similarity">
    <text evidence="1">Belongs to the universal ribosomal protein uS12 family.</text>
</comment>
<proteinExistence type="evidence at transcript level"/>
<keyword evidence="2 5" id="KW-0689">Ribosomal protein</keyword>
<dbReference type="PANTHER" id="PTHR11652">
    <property type="entry name" value="30S RIBOSOMAL PROTEIN S12 FAMILY MEMBER"/>
    <property type="match status" value="1"/>
</dbReference>
<feature type="compositionally biased region" description="Low complexity" evidence="4">
    <location>
        <begin position="32"/>
        <end position="50"/>
    </location>
</feature>
<dbReference type="SUPFAM" id="SSF50249">
    <property type="entry name" value="Nucleic acid-binding proteins"/>
    <property type="match status" value="1"/>
</dbReference>
<dbReference type="NCBIfam" id="TIGR00981">
    <property type="entry name" value="rpsL_bact"/>
    <property type="match status" value="1"/>
</dbReference>
<dbReference type="GO" id="GO:0003735">
    <property type="term" value="F:structural constituent of ribosome"/>
    <property type="evidence" value="ECO:0007669"/>
    <property type="project" value="InterPro"/>
</dbReference>
<reference evidence="5" key="1">
    <citation type="submission" date="2015-03" db="EMBL/GenBank/DDBJ databases">
        <title>Dynamic evolution of Geranium mitochondrial genomes through multiple horizontal and intracellular gene transfers.</title>
        <authorList>
            <person name="Park S."/>
            <person name="Grewe F."/>
            <person name="Zhu A."/>
            <person name="Ruhlman T.A."/>
            <person name="Sabir J."/>
            <person name="Mower J.P."/>
            <person name="Jansen R.K."/>
        </authorList>
    </citation>
    <scope>NUCLEOTIDE SEQUENCE</scope>
</reference>
<dbReference type="InterPro" id="IPR005679">
    <property type="entry name" value="Ribosomal_uS12_bac"/>
</dbReference>
<gene>
    <name evidence="5" type="primary">rps12</name>
</gene>
<geneLocation type="mitochondrion" evidence="5"/>
<dbReference type="GO" id="GO:0015935">
    <property type="term" value="C:small ribosomal subunit"/>
    <property type="evidence" value="ECO:0007669"/>
    <property type="project" value="InterPro"/>
</dbReference>
<dbReference type="PRINTS" id="PR01034">
    <property type="entry name" value="RIBOSOMALS12"/>
</dbReference>
<dbReference type="CDD" id="cd03368">
    <property type="entry name" value="Ribosomal_S12"/>
    <property type="match status" value="1"/>
</dbReference>
<dbReference type="InterPro" id="IPR006032">
    <property type="entry name" value="Ribosomal_uS12"/>
</dbReference>
<dbReference type="EMBL" id="KP963212">
    <property type="protein sequence ID" value="AKI85096.1"/>
    <property type="molecule type" value="mRNA"/>
</dbReference>
<dbReference type="AlphaFoldDB" id="A0A0G2YJ80"/>